<keyword evidence="10" id="KW-0378">Hydrolase</keyword>
<sequence length="506" mass="55390">MQLPRQARGALYYIFALLLSFALVRAFGYHAKANNIFNVLGLLLILLGSGVSALHALAGALLLLAAAYMPFGVVYGKPDFLVISSLLQTNRSESIEFIGQLPLPSFLWAAGFGAAGWFFVFRFNRTKRRKQLLLVGAACLMLSLIAYSKQLRSVEGQKEILALDLPRSVAQAVQQYSQEQRAFGANDAAQQWQVQDVDSKYRNYVIVLGESVRRDYMSAYGYEQKTTPFADQANGVFIDGYVAPAPNTFTAVPRTLAEVRGDQVAYGRNLLALARQAGFHTYWLSNQGYVGEFDSPSSRLASSADVVHFTKLGSSLTNQVDDAILLDKLADGLQDNTSGKRLVVMHLMGSHPAFCDRVKGEEQHFTASSAAMRCYLGSIKRTDSLLASIHGALRASGQPFSLIYLGDHGLHHRDKGTPAMTLAHGNHTKQNYAVPFYILSSDATSRSHLKKEMSGSNFLKGAANWMGIQATGLPRYEFQAPTPDAGIQVFIGDGYKDYSSLLDDPA</sequence>
<evidence type="ECO:0000256" key="4">
    <source>
        <dbReference type="ARBA" id="ARBA00022692"/>
    </source>
</evidence>
<feature type="transmembrane region" description="Helical" evidence="8">
    <location>
        <begin position="101"/>
        <end position="120"/>
    </location>
</feature>
<protein>
    <submittedName>
        <fullName evidence="10">Sulfatase-like hydrolase/transferase</fullName>
    </submittedName>
</protein>
<keyword evidence="3 10" id="KW-0808">Transferase</keyword>
<feature type="transmembrane region" description="Helical" evidence="8">
    <location>
        <begin position="12"/>
        <end position="28"/>
    </location>
</feature>
<evidence type="ECO:0000313" key="11">
    <source>
        <dbReference type="Proteomes" id="UP000448575"/>
    </source>
</evidence>
<dbReference type="RefSeq" id="WP_161027874.1">
    <property type="nucleotide sequence ID" value="NZ_WWCJ01000022.1"/>
</dbReference>
<evidence type="ECO:0000256" key="3">
    <source>
        <dbReference type="ARBA" id="ARBA00022679"/>
    </source>
</evidence>
<evidence type="ECO:0000256" key="2">
    <source>
        <dbReference type="ARBA" id="ARBA00022475"/>
    </source>
</evidence>
<evidence type="ECO:0000256" key="8">
    <source>
        <dbReference type="SAM" id="Phobius"/>
    </source>
</evidence>
<organism evidence="10 11">
    <name type="scientific">Pseudoduganella guangdongensis</name>
    <dbReference type="NCBI Taxonomy" id="2692179"/>
    <lineage>
        <taxon>Bacteria</taxon>
        <taxon>Pseudomonadati</taxon>
        <taxon>Pseudomonadota</taxon>
        <taxon>Betaproteobacteria</taxon>
        <taxon>Burkholderiales</taxon>
        <taxon>Oxalobacteraceae</taxon>
        <taxon>Telluria group</taxon>
        <taxon>Pseudoduganella</taxon>
    </lineage>
</organism>
<dbReference type="GO" id="GO:0016787">
    <property type="term" value="F:hydrolase activity"/>
    <property type="evidence" value="ECO:0007669"/>
    <property type="project" value="UniProtKB-KW"/>
</dbReference>
<accession>A0A6N9HNZ1</accession>
<dbReference type="CDD" id="cd16017">
    <property type="entry name" value="LptA"/>
    <property type="match status" value="1"/>
</dbReference>
<dbReference type="PANTHER" id="PTHR30443">
    <property type="entry name" value="INNER MEMBRANE PROTEIN"/>
    <property type="match status" value="1"/>
</dbReference>
<comment type="caution">
    <text evidence="10">The sequence shown here is derived from an EMBL/GenBank/DDBJ whole genome shotgun (WGS) entry which is preliminary data.</text>
</comment>
<dbReference type="InterPro" id="IPR058130">
    <property type="entry name" value="PEA_transf_C"/>
</dbReference>
<feature type="transmembrane region" description="Helical" evidence="8">
    <location>
        <begin position="40"/>
        <end position="69"/>
    </location>
</feature>
<evidence type="ECO:0000256" key="7">
    <source>
        <dbReference type="ARBA" id="ARBA00038481"/>
    </source>
</evidence>
<evidence type="ECO:0000256" key="5">
    <source>
        <dbReference type="ARBA" id="ARBA00022989"/>
    </source>
</evidence>
<dbReference type="Proteomes" id="UP000448575">
    <property type="component" value="Unassembled WGS sequence"/>
</dbReference>
<evidence type="ECO:0000259" key="9">
    <source>
        <dbReference type="Pfam" id="PF00884"/>
    </source>
</evidence>
<dbReference type="Gene3D" id="3.40.720.10">
    <property type="entry name" value="Alkaline Phosphatase, subunit A"/>
    <property type="match status" value="1"/>
</dbReference>
<dbReference type="Pfam" id="PF00884">
    <property type="entry name" value="Sulfatase"/>
    <property type="match status" value="1"/>
</dbReference>
<proteinExistence type="inferred from homology"/>
<name>A0A6N9HNZ1_9BURK</name>
<gene>
    <name evidence="10" type="ORF">GTP41_22775</name>
</gene>
<feature type="transmembrane region" description="Helical" evidence="8">
    <location>
        <begin position="132"/>
        <end position="148"/>
    </location>
</feature>
<comment type="subcellular location">
    <subcellularLocation>
        <location evidence="1">Cell membrane</location>
        <topology evidence="1">Multi-pass membrane protein</topology>
    </subcellularLocation>
</comment>
<dbReference type="SUPFAM" id="SSF53649">
    <property type="entry name" value="Alkaline phosphatase-like"/>
    <property type="match status" value="1"/>
</dbReference>
<dbReference type="AlphaFoldDB" id="A0A6N9HNZ1"/>
<comment type="similarity">
    <text evidence="7">Belongs to the phosphoethanolamine transferase family.</text>
</comment>
<keyword evidence="2" id="KW-1003">Cell membrane</keyword>
<evidence type="ECO:0000256" key="6">
    <source>
        <dbReference type="ARBA" id="ARBA00023136"/>
    </source>
</evidence>
<dbReference type="PANTHER" id="PTHR30443:SF4">
    <property type="entry name" value="PHOSPHOETHANOLAMINE TRANSFERASE OPGE-RELATED"/>
    <property type="match status" value="1"/>
</dbReference>
<dbReference type="EMBL" id="WWCJ01000022">
    <property type="protein sequence ID" value="MYN04923.1"/>
    <property type="molecule type" value="Genomic_DNA"/>
</dbReference>
<dbReference type="InterPro" id="IPR000917">
    <property type="entry name" value="Sulfatase_N"/>
</dbReference>
<dbReference type="GO" id="GO:0016776">
    <property type="term" value="F:phosphotransferase activity, phosphate group as acceptor"/>
    <property type="evidence" value="ECO:0007669"/>
    <property type="project" value="TreeGrafter"/>
</dbReference>
<feature type="domain" description="Sulfatase N-terminal" evidence="9">
    <location>
        <begin position="202"/>
        <end position="468"/>
    </location>
</feature>
<evidence type="ECO:0000313" key="10">
    <source>
        <dbReference type="EMBL" id="MYN04923.1"/>
    </source>
</evidence>
<keyword evidence="4 8" id="KW-0812">Transmembrane</keyword>
<dbReference type="InterPro" id="IPR040423">
    <property type="entry name" value="PEA_transferase"/>
</dbReference>
<keyword evidence="11" id="KW-1185">Reference proteome</keyword>
<reference evidence="10 11" key="1">
    <citation type="submission" date="2019-12" db="EMBL/GenBank/DDBJ databases">
        <title>Novel species isolated from a subtropical stream in China.</title>
        <authorList>
            <person name="Lu H."/>
        </authorList>
    </citation>
    <scope>NUCLEOTIDE SEQUENCE [LARGE SCALE GENOMIC DNA]</scope>
    <source>
        <strain evidence="10 11">DS3</strain>
    </source>
</reference>
<dbReference type="InterPro" id="IPR017850">
    <property type="entry name" value="Alkaline_phosphatase_core_sf"/>
</dbReference>
<keyword evidence="5 8" id="KW-1133">Transmembrane helix</keyword>
<dbReference type="GO" id="GO:0009244">
    <property type="term" value="P:lipopolysaccharide core region biosynthetic process"/>
    <property type="evidence" value="ECO:0007669"/>
    <property type="project" value="TreeGrafter"/>
</dbReference>
<keyword evidence="6 8" id="KW-0472">Membrane</keyword>
<evidence type="ECO:0000256" key="1">
    <source>
        <dbReference type="ARBA" id="ARBA00004651"/>
    </source>
</evidence>
<dbReference type="GO" id="GO:0005886">
    <property type="term" value="C:plasma membrane"/>
    <property type="evidence" value="ECO:0007669"/>
    <property type="project" value="UniProtKB-SubCell"/>
</dbReference>